<dbReference type="OMA" id="CREHERE"/>
<dbReference type="EMBL" id="JH711582">
    <property type="protein sequence ID" value="EIW78681.1"/>
    <property type="molecule type" value="Genomic_DNA"/>
</dbReference>
<dbReference type="KEGG" id="cput:CONPUDRAFT_60510"/>
<comment type="caution">
    <text evidence="1">The sequence shown here is derived from an EMBL/GenBank/DDBJ whole genome shotgun (WGS) entry which is preliminary data.</text>
</comment>
<protein>
    <submittedName>
        <fullName evidence="1">Uncharacterized protein</fullName>
    </submittedName>
</protein>
<evidence type="ECO:0000313" key="2">
    <source>
        <dbReference type="Proteomes" id="UP000053558"/>
    </source>
</evidence>
<dbReference type="AlphaFoldDB" id="A0A5M3MJ94"/>
<proteinExistence type="predicted"/>
<dbReference type="Proteomes" id="UP000053558">
    <property type="component" value="Unassembled WGS sequence"/>
</dbReference>
<sequence length="628" mass="69404">MVNGVHKNTPHQYQPVEGLLDIIAEKSEIIRILRNNKANLTRKLATKATATDDLKKLVMAAAHSGVDRVDALMRVGLKNGMSARAMLGLVGKAATNLYKPKGFTAEELARSVLLLKVAGPRAVEILQRSTGAPSLSTTRRVALSCPFQVSAGVPTKEEICENVSNTLGHGKRWALTEELKGSAPDPFADVSGYVLMFDEIKTEGRLRWDDRTNKIVGVAREDAAKVSLEFSAMEELDRICDAVIKGDVRLATEATVAAIGLLTGNSRTYGAYPVMVSGTCKTEPAEPHAKLIQTVIDACHSATEPTPGRLYCLASDGEARRGAALAKLTQKRPLSPSSRIHKYLETLRLLDLLIGDDDVTCDKDYKHIFKRLRNLLLRAMGIMVFGTHITTEVLGWHLRSEGVSPNKVKNLLNPNDKQDVVLAYNLLKAIWELPEAREGAHPAFAATRRHIRVLGRLFYHLVSPYLAIDFSLRDQLYHLSAAAHLLTCLYLHPSGGNKFCPRVLYADIQIMIKNVYFCIAKAKCDRLSGNFYIIHLGTDRLETSFGLCRSMIGNDSNVDLVQFGHRVANIMEANHIYRAYPDWDHTPRRLTLPPLQDKTELSAKADHVNPASWRGDVNVGNVSLATPW</sequence>
<feature type="non-terminal residue" evidence="1">
    <location>
        <position position="628"/>
    </location>
</feature>
<keyword evidence="2" id="KW-1185">Reference proteome</keyword>
<dbReference type="RefSeq" id="XP_007771105.1">
    <property type="nucleotide sequence ID" value="XM_007772915.1"/>
</dbReference>
<dbReference type="OrthoDB" id="2691851at2759"/>
<evidence type="ECO:0000313" key="1">
    <source>
        <dbReference type="EMBL" id="EIW78681.1"/>
    </source>
</evidence>
<name>A0A5M3MJ94_CONPW</name>
<accession>A0A5M3MJ94</accession>
<dbReference type="GeneID" id="19208093"/>
<organism evidence="1 2">
    <name type="scientific">Coniophora puteana (strain RWD-64-598)</name>
    <name type="common">Brown rot fungus</name>
    <dbReference type="NCBI Taxonomy" id="741705"/>
    <lineage>
        <taxon>Eukaryota</taxon>
        <taxon>Fungi</taxon>
        <taxon>Dikarya</taxon>
        <taxon>Basidiomycota</taxon>
        <taxon>Agaricomycotina</taxon>
        <taxon>Agaricomycetes</taxon>
        <taxon>Agaricomycetidae</taxon>
        <taxon>Boletales</taxon>
        <taxon>Coniophorineae</taxon>
        <taxon>Coniophoraceae</taxon>
        <taxon>Coniophora</taxon>
    </lineage>
</organism>
<gene>
    <name evidence="1" type="ORF">CONPUDRAFT_60510</name>
</gene>
<reference evidence="2" key="1">
    <citation type="journal article" date="2012" name="Science">
        <title>The Paleozoic origin of enzymatic lignin decomposition reconstructed from 31 fungal genomes.</title>
        <authorList>
            <person name="Floudas D."/>
            <person name="Binder M."/>
            <person name="Riley R."/>
            <person name="Barry K."/>
            <person name="Blanchette R.A."/>
            <person name="Henrissat B."/>
            <person name="Martinez A.T."/>
            <person name="Otillar R."/>
            <person name="Spatafora J.W."/>
            <person name="Yadav J.S."/>
            <person name="Aerts A."/>
            <person name="Benoit I."/>
            <person name="Boyd A."/>
            <person name="Carlson A."/>
            <person name="Copeland A."/>
            <person name="Coutinho P.M."/>
            <person name="de Vries R.P."/>
            <person name="Ferreira P."/>
            <person name="Findley K."/>
            <person name="Foster B."/>
            <person name="Gaskell J."/>
            <person name="Glotzer D."/>
            <person name="Gorecki P."/>
            <person name="Heitman J."/>
            <person name="Hesse C."/>
            <person name="Hori C."/>
            <person name="Igarashi K."/>
            <person name="Jurgens J.A."/>
            <person name="Kallen N."/>
            <person name="Kersten P."/>
            <person name="Kohler A."/>
            <person name="Kuees U."/>
            <person name="Kumar T.K.A."/>
            <person name="Kuo A."/>
            <person name="LaButti K."/>
            <person name="Larrondo L.F."/>
            <person name="Lindquist E."/>
            <person name="Ling A."/>
            <person name="Lombard V."/>
            <person name="Lucas S."/>
            <person name="Lundell T."/>
            <person name="Martin R."/>
            <person name="McLaughlin D.J."/>
            <person name="Morgenstern I."/>
            <person name="Morin E."/>
            <person name="Murat C."/>
            <person name="Nagy L.G."/>
            <person name="Nolan M."/>
            <person name="Ohm R.A."/>
            <person name="Patyshakuliyeva A."/>
            <person name="Rokas A."/>
            <person name="Ruiz-Duenas F.J."/>
            <person name="Sabat G."/>
            <person name="Salamov A."/>
            <person name="Samejima M."/>
            <person name="Schmutz J."/>
            <person name="Slot J.C."/>
            <person name="St John F."/>
            <person name="Stenlid J."/>
            <person name="Sun H."/>
            <person name="Sun S."/>
            <person name="Syed K."/>
            <person name="Tsang A."/>
            <person name="Wiebenga A."/>
            <person name="Young D."/>
            <person name="Pisabarro A."/>
            <person name="Eastwood D.C."/>
            <person name="Martin F."/>
            <person name="Cullen D."/>
            <person name="Grigoriev I.V."/>
            <person name="Hibbett D.S."/>
        </authorList>
    </citation>
    <scope>NUCLEOTIDE SEQUENCE [LARGE SCALE GENOMIC DNA]</scope>
    <source>
        <strain evidence="2">RWD-64-598 SS2</strain>
    </source>
</reference>